<dbReference type="EMBL" id="QXWK01000046">
    <property type="protein sequence ID" value="NBH62971.1"/>
    <property type="molecule type" value="Genomic_DNA"/>
</dbReference>
<keyword evidence="5" id="KW-1185">Reference proteome</keyword>
<dbReference type="AlphaFoldDB" id="A0A845QPI6"/>
<sequence>MKKSRVLICLIMTLLMLLPASWVYADESEVAPAVDSEEGAELETPSEPEQTEEGQDIQGSQAADDMQSAAPSDISEEENSQEDTAAEEEKEEEEELIRIDDEAVPLAGTPEDTETSGWSLSNALCVGLAFVGSAVILAIAVMKFRKKETSEGRKEN</sequence>
<accession>A0A845QPI6</accession>
<feature type="compositionally biased region" description="Acidic residues" evidence="1">
    <location>
        <begin position="74"/>
        <end position="95"/>
    </location>
</feature>
<reference evidence="4 5" key="1">
    <citation type="submission" date="2018-08" db="EMBL/GenBank/DDBJ databases">
        <title>Murine metabolic-syndrome-specific gut microbial biobank.</title>
        <authorList>
            <person name="Liu C."/>
        </authorList>
    </citation>
    <scope>NUCLEOTIDE SEQUENCE [LARGE SCALE GENOMIC DNA]</scope>
    <source>
        <strain evidence="4 5">28</strain>
    </source>
</reference>
<evidence type="ECO:0008006" key="6">
    <source>
        <dbReference type="Google" id="ProtNLM"/>
    </source>
</evidence>
<organism evidence="4 5">
    <name type="scientific">Anaerotruncus colihominis</name>
    <dbReference type="NCBI Taxonomy" id="169435"/>
    <lineage>
        <taxon>Bacteria</taxon>
        <taxon>Bacillati</taxon>
        <taxon>Bacillota</taxon>
        <taxon>Clostridia</taxon>
        <taxon>Eubacteriales</taxon>
        <taxon>Oscillospiraceae</taxon>
        <taxon>Anaerotruncus</taxon>
    </lineage>
</organism>
<dbReference type="Proteomes" id="UP000446866">
    <property type="component" value="Unassembled WGS sequence"/>
</dbReference>
<evidence type="ECO:0000256" key="2">
    <source>
        <dbReference type="SAM" id="Phobius"/>
    </source>
</evidence>
<feature type="chain" id="PRO_5033025709" description="Gram-positive cocci surface proteins LPxTG domain-containing protein" evidence="3">
    <location>
        <begin position="26"/>
        <end position="156"/>
    </location>
</feature>
<keyword evidence="2" id="KW-0472">Membrane</keyword>
<keyword evidence="3" id="KW-0732">Signal</keyword>
<keyword evidence="2" id="KW-1133">Transmembrane helix</keyword>
<comment type="caution">
    <text evidence="4">The sequence shown here is derived from an EMBL/GenBank/DDBJ whole genome shotgun (WGS) entry which is preliminary data.</text>
</comment>
<feature type="compositionally biased region" description="Acidic residues" evidence="1">
    <location>
        <begin position="35"/>
        <end position="55"/>
    </location>
</feature>
<gene>
    <name evidence="4" type="ORF">D0435_15115</name>
</gene>
<dbReference type="RefSeq" id="WP_160203250.1">
    <property type="nucleotide sequence ID" value="NZ_QXWK01000046.1"/>
</dbReference>
<evidence type="ECO:0000313" key="4">
    <source>
        <dbReference type="EMBL" id="NBH62971.1"/>
    </source>
</evidence>
<keyword evidence="2" id="KW-0812">Transmembrane</keyword>
<evidence type="ECO:0000313" key="5">
    <source>
        <dbReference type="Proteomes" id="UP000446866"/>
    </source>
</evidence>
<feature type="region of interest" description="Disordered" evidence="1">
    <location>
        <begin position="30"/>
        <end position="117"/>
    </location>
</feature>
<feature type="signal peptide" evidence="3">
    <location>
        <begin position="1"/>
        <end position="25"/>
    </location>
</feature>
<evidence type="ECO:0000256" key="3">
    <source>
        <dbReference type="SAM" id="SignalP"/>
    </source>
</evidence>
<name>A0A845QPI6_9FIRM</name>
<feature type="transmembrane region" description="Helical" evidence="2">
    <location>
        <begin position="120"/>
        <end position="144"/>
    </location>
</feature>
<proteinExistence type="predicted"/>
<protein>
    <recommendedName>
        <fullName evidence="6">Gram-positive cocci surface proteins LPxTG domain-containing protein</fullName>
    </recommendedName>
</protein>
<evidence type="ECO:0000256" key="1">
    <source>
        <dbReference type="SAM" id="MobiDB-lite"/>
    </source>
</evidence>